<accession>C8X636</accession>
<proteinExistence type="predicted"/>
<dbReference type="AlphaFoldDB" id="C8X636"/>
<sequence>MGNITDIPRPAVLDPHRPLRRHGTELFADNRPEAEVLRQALEDSCAYADQLWQTLNYLREYLMLSLPPESTATGAGRMGASPYGPDDDEGWQAWMQAFAATTSVLCGPNGDGGFGFSRARLEAQHRGFHPHSGQG</sequence>
<dbReference type="eggNOG" id="ENOG503457D">
    <property type="taxonomic scope" value="Bacteria"/>
</dbReference>
<reference evidence="1 2" key="2">
    <citation type="journal article" date="2010" name="Stand. Genomic Sci.">
        <title>Complete genome sequence of Nakamurella multipartita type strain (Y-104).</title>
        <authorList>
            <person name="Tice H."/>
            <person name="Mayilraj S."/>
            <person name="Sims D."/>
            <person name="Lapidus A."/>
            <person name="Nolan M."/>
            <person name="Lucas S."/>
            <person name="Glavina Del Rio T."/>
            <person name="Copeland A."/>
            <person name="Cheng J.F."/>
            <person name="Meincke L."/>
            <person name="Bruce D."/>
            <person name="Goodwin L."/>
            <person name="Pitluck S."/>
            <person name="Ivanova N."/>
            <person name="Mavromatis K."/>
            <person name="Ovchinnikova G."/>
            <person name="Pati A."/>
            <person name="Chen A."/>
            <person name="Palaniappan K."/>
            <person name="Land M."/>
            <person name="Hauser L."/>
            <person name="Chang Y.J."/>
            <person name="Jeffries C.D."/>
            <person name="Detter J.C."/>
            <person name="Brettin T."/>
            <person name="Rohde M."/>
            <person name="Goker M."/>
            <person name="Bristow J."/>
            <person name="Eisen J.A."/>
            <person name="Markowitz V."/>
            <person name="Hugenholtz P."/>
            <person name="Kyrpides N.C."/>
            <person name="Klenk H.P."/>
            <person name="Chen F."/>
        </authorList>
    </citation>
    <scope>NUCLEOTIDE SEQUENCE [LARGE SCALE GENOMIC DNA]</scope>
    <source>
        <strain evidence="2">ATCC 700099 / DSM 44233 / CIP 104796 / JCM 9543 / NBRC 105858 / Y-104</strain>
    </source>
</reference>
<evidence type="ECO:0000313" key="2">
    <source>
        <dbReference type="Proteomes" id="UP000002218"/>
    </source>
</evidence>
<dbReference type="EMBL" id="CP001737">
    <property type="protein sequence ID" value="ACV76807.1"/>
    <property type="molecule type" value="Genomic_DNA"/>
</dbReference>
<name>C8X636_NAKMY</name>
<organism evidence="1 2">
    <name type="scientific">Nakamurella multipartita (strain ATCC 700099 / DSM 44233 / CIP 104796 / JCM 9543 / NBRC 105858 / Y-104)</name>
    <name type="common">Microsphaera multipartita</name>
    <dbReference type="NCBI Taxonomy" id="479431"/>
    <lineage>
        <taxon>Bacteria</taxon>
        <taxon>Bacillati</taxon>
        <taxon>Actinomycetota</taxon>
        <taxon>Actinomycetes</taxon>
        <taxon>Nakamurellales</taxon>
        <taxon>Nakamurellaceae</taxon>
        <taxon>Nakamurella</taxon>
    </lineage>
</organism>
<dbReference type="HOGENOM" id="CLU_1883520_0_0_11"/>
<dbReference type="OrthoDB" id="9873369at2"/>
<dbReference type="Proteomes" id="UP000002218">
    <property type="component" value="Chromosome"/>
</dbReference>
<dbReference type="RefSeq" id="WP_015745725.1">
    <property type="nucleotide sequence ID" value="NC_013235.1"/>
</dbReference>
<reference evidence="2" key="1">
    <citation type="submission" date="2009-09" db="EMBL/GenBank/DDBJ databases">
        <title>The complete genome of Nakamurella multipartita DSM 44233.</title>
        <authorList>
            <consortium name="US DOE Joint Genome Institute (JGI-PGF)"/>
            <person name="Lucas S."/>
            <person name="Copeland A."/>
            <person name="Lapidus A."/>
            <person name="Glavina del Rio T."/>
            <person name="Dalin E."/>
            <person name="Tice H."/>
            <person name="Bruce D."/>
            <person name="Goodwin L."/>
            <person name="Pitluck S."/>
            <person name="Kyrpides N."/>
            <person name="Mavromatis K."/>
            <person name="Ivanova N."/>
            <person name="Ovchinnikova G."/>
            <person name="Sims D."/>
            <person name="Meincke L."/>
            <person name="Brettin T."/>
            <person name="Detter J.C."/>
            <person name="Han C."/>
            <person name="Larimer F."/>
            <person name="Land M."/>
            <person name="Hauser L."/>
            <person name="Markowitz V."/>
            <person name="Cheng J.-F."/>
            <person name="Hugenholtz P."/>
            <person name="Woyke T."/>
            <person name="Wu D."/>
            <person name="Klenk H.-P."/>
            <person name="Eisen J.A."/>
        </authorList>
    </citation>
    <scope>NUCLEOTIDE SEQUENCE [LARGE SCALE GENOMIC DNA]</scope>
    <source>
        <strain evidence="2">ATCC 700099 / DSM 44233 / CIP 104796 / JCM 9543 / NBRC 105858 / Y-104</strain>
    </source>
</reference>
<dbReference type="InParanoid" id="C8X636"/>
<gene>
    <name evidence="1" type="ordered locus">Namu_0380</name>
</gene>
<protein>
    <submittedName>
        <fullName evidence="1">Uncharacterized protein</fullName>
    </submittedName>
</protein>
<evidence type="ECO:0000313" key="1">
    <source>
        <dbReference type="EMBL" id="ACV76807.1"/>
    </source>
</evidence>
<dbReference type="KEGG" id="nml:Namu_0380"/>
<keyword evidence="2" id="KW-1185">Reference proteome</keyword>